<feature type="region of interest" description="Disordered" evidence="1">
    <location>
        <begin position="129"/>
        <end position="192"/>
    </location>
</feature>
<proteinExistence type="predicted"/>
<dbReference type="Gene3D" id="3.90.79.10">
    <property type="entry name" value="Nucleoside Triphosphate Pyrophosphohydrolase"/>
    <property type="match status" value="1"/>
</dbReference>
<keyword evidence="2" id="KW-1133">Transmembrane helix</keyword>
<evidence type="ECO:0000313" key="4">
    <source>
        <dbReference type="EMBL" id="CAE0769527.1"/>
    </source>
</evidence>
<feature type="compositionally biased region" description="Basic and acidic residues" evidence="1">
    <location>
        <begin position="266"/>
        <end position="285"/>
    </location>
</feature>
<gene>
    <name evidence="4" type="ORF">PCAR00345_LOCUS22139</name>
</gene>
<feature type="compositionally biased region" description="Polar residues" evidence="1">
    <location>
        <begin position="149"/>
        <end position="162"/>
    </location>
</feature>
<name>A0A7S4BL72_CHRCT</name>
<feature type="region of interest" description="Disordered" evidence="1">
    <location>
        <begin position="266"/>
        <end position="292"/>
    </location>
</feature>
<dbReference type="EMBL" id="HBIZ01034750">
    <property type="protein sequence ID" value="CAE0769527.1"/>
    <property type="molecule type" value="Transcribed_RNA"/>
</dbReference>
<evidence type="ECO:0000256" key="1">
    <source>
        <dbReference type="SAM" id="MobiDB-lite"/>
    </source>
</evidence>
<protein>
    <recommendedName>
        <fullName evidence="3">Nudix hydrolase domain-containing protein</fullName>
    </recommendedName>
</protein>
<feature type="region of interest" description="Disordered" evidence="1">
    <location>
        <begin position="78"/>
        <end position="105"/>
    </location>
</feature>
<organism evidence="4">
    <name type="scientific">Chrysotila carterae</name>
    <name type="common">Marine alga</name>
    <name type="synonym">Syracosphaera carterae</name>
    <dbReference type="NCBI Taxonomy" id="13221"/>
    <lineage>
        <taxon>Eukaryota</taxon>
        <taxon>Haptista</taxon>
        <taxon>Haptophyta</taxon>
        <taxon>Prymnesiophyceae</taxon>
        <taxon>Isochrysidales</taxon>
        <taxon>Isochrysidaceae</taxon>
        <taxon>Chrysotila</taxon>
    </lineage>
</organism>
<feature type="compositionally biased region" description="Polar residues" evidence="1">
    <location>
        <begin position="171"/>
        <end position="183"/>
    </location>
</feature>
<dbReference type="Pfam" id="PF00293">
    <property type="entry name" value="NUDIX"/>
    <property type="match status" value="1"/>
</dbReference>
<dbReference type="InterPro" id="IPR000086">
    <property type="entry name" value="NUDIX_hydrolase_dom"/>
</dbReference>
<keyword evidence="2" id="KW-0472">Membrane</keyword>
<dbReference type="InterPro" id="IPR015797">
    <property type="entry name" value="NUDIX_hydrolase-like_dom_sf"/>
</dbReference>
<evidence type="ECO:0000259" key="3">
    <source>
        <dbReference type="PROSITE" id="PS51462"/>
    </source>
</evidence>
<evidence type="ECO:0000256" key="2">
    <source>
        <dbReference type="SAM" id="Phobius"/>
    </source>
</evidence>
<dbReference type="AlphaFoldDB" id="A0A7S4BL72"/>
<feature type="transmembrane region" description="Helical" evidence="2">
    <location>
        <begin position="20"/>
        <end position="43"/>
    </location>
</feature>
<feature type="domain" description="Nudix hydrolase" evidence="3">
    <location>
        <begin position="224"/>
        <end position="362"/>
    </location>
</feature>
<reference evidence="4" key="1">
    <citation type="submission" date="2021-01" db="EMBL/GenBank/DDBJ databases">
        <authorList>
            <person name="Corre E."/>
            <person name="Pelletier E."/>
            <person name="Niang G."/>
            <person name="Scheremetjew M."/>
            <person name="Finn R."/>
            <person name="Kale V."/>
            <person name="Holt S."/>
            <person name="Cochrane G."/>
            <person name="Meng A."/>
            <person name="Brown T."/>
            <person name="Cohen L."/>
        </authorList>
    </citation>
    <scope>NUCLEOTIDE SEQUENCE</scope>
    <source>
        <strain evidence="4">CCMP645</strain>
    </source>
</reference>
<sequence length="383" mass="42503">MPADSPLSNSCVPFSPRITAFRPSVCTFLLGSVSLLVPAYFLFKRMRTQRVRSEAEAGNRGSQNGLKDKQPHAALGIVRKPGHTETNCETKSGANAQTCSGSGTSATHRFSAGNATSGTQHVEVASVSVQTHAAASEKDDVARDPAGMTSRNTSARKNQRGASTDLKKSHTLPQPASLNQRSAESNEKSHQLTRAQFKARLKNFPISAEQYLARDGMLRNCDQRAFHAAGAILWKVTPDNRIITLMIREERNGRARLNFIGGKREPDEHRAEDTAARECSEETGERLSPSTVRSMKNGMAPVMWFPYSKYCLFMMRVENADHIEEGAVYFGTKTLHWVDAKYLLDRKWSKMNLHPFADLMCNGVLRNALRHLVAERGASREQR</sequence>
<accession>A0A7S4BL72</accession>
<feature type="compositionally biased region" description="Polar residues" evidence="1">
    <location>
        <begin position="89"/>
        <end position="105"/>
    </location>
</feature>
<dbReference type="PROSITE" id="PS51462">
    <property type="entry name" value="NUDIX"/>
    <property type="match status" value="1"/>
</dbReference>
<dbReference type="SUPFAM" id="SSF55811">
    <property type="entry name" value="Nudix"/>
    <property type="match status" value="1"/>
</dbReference>
<keyword evidence="2" id="KW-0812">Transmembrane</keyword>